<dbReference type="EMBL" id="PXYX01000044">
    <property type="protein sequence ID" value="PSR24743.1"/>
    <property type="molecule type" value="Genomic_DNA"/>
</dbReference>
<dbReference type="AlphaFoldDB" id="A0A2T2WR95"/>
<protein>
    <submittedName>
        <fullName evidence="1">Uncharacterized protein</fullName>
    </submittedName>
</protein>
<dbReference type="Pfam" id="PF04339">
    <property type="entry name" value="FemAB_like"/>
    <property type="match status" value="1"/>
</dbReference>
<dbReference type="Proteomes" id="UP000242705">
    <property type="component" value="Unassembled WGS sequence"/>
</dbReference>
<dbReference type="InterPro" id="IPR016181">
    <property type="entry name" value="Acyl_CoA_acyltransferase"/>
</dbReference>
<reference evidence="1 2" key="1">
    <citation type="journal article" date="2014" name="BMC Genomics">
        <title>Comparison of environmental and isolate Sulfobacillus genomes reveals diverse carbon, sulfur, nitrogen, and hydrogen metabolisms.</title>
        <authorList>
            <person name="Justice N.B."/>
            <person name="Norman A."/>
            <person name="Brown C.T."/>
            <person name="Singh A."/>
            <person name="Thomas B.C."/>
            <person name="Banfield J.F."/>
        </authorList>
    </citation>
    <scope>NUCLEOTIDE SEQUENCE [LARGE SCALE GENOMIC DNA]</scope>
    <source>
        <strain evidence="1">AMDSBA5</strain>
    </source>
</reference>
<sequence length="343" mass="39150">MDYSLRVVHAIDDVEQTFWTLNRRNFAHLYRTPEYLRDSQTRLGDQSIYVEVFRHSTPIALIPVVLFHEESGYPPFNPHQMVREALSSDWIHGTVAASAVLFAWPCPILVNTSDIEWPTVMALLRSTLRENFGVRYIVFAFMSSLDDPFSGSTFEPDVPVQVMPHKLYGVLDLESYGSLDGYRASLSRNARRSFVVEERNLRRWGVKIEQQPISAYHSLEIGVLGANVFEKYGTKVDPRVLESFAKHLDATYGHAAGLFTAVKDSDLLSFSLYVVHDGVLHLKMLGRNYELDRYGTYFSVGYHAPIQFGFRQGLRFIDYGPGAPGPKQRRGIDMIRTYAYVFS</sequence>
<evidence type="ECO:0000313" key="1">
    <source>
        <dbReference type="EMBL" id="PSR24743.1"/>
    </source>
</evidence>
<name>A0A2T2WR95_SULTH</name>
<dbReference type="SUPFAM" id="SSF55729">
    <property type="entry name" value="Acyl-CoA N-acyltransferases (Nat)"/>
    <property type="match status" value="1"/>
</dbReference>
<gene>
    <name evidence="1" type="ORF">C7B47_14120</name>
</gene>
<proteinExistence type="predicted"/>
<evidence type="ECO:0000313" key="2">
    <source>
        <dbReference type="Proteomes" id="UP000242705"/>
    </source>
</evidence>
<accession>A0A2T2WR95</accession>
<comment type="caution">
    <text evidence="1">The sequence shown here is derived from an EMBL/GenBank/DDBJ whole genome shotgun (WGS) entry which is preliminary data.</text>
</comment>
<organism evidence="1 2">
    <name type="scientific">Sulfobacillus thermosulfidooxidans</name>
    <dbReference type="NCBI Taxonomy" id="28034"/>
    <lineage>
        <taxon>Bacteria</taxon>
        <taxon>Bacillati</taxon>
        <taxon>Bacillota</taxon>
        <taxon>Clostridia</taxon>
        <taxon>Eubacteriales</taxon>
        <taxon>Clostridiales Family XVII. Incertae Sedis</taxon>
        <taxon>Sulfobacillus</taxon>
    </lineage>
</organism>
<dbReference type="InterPro" id="IPR007434">
    <property type="entry name" value="FemAB-like"/>
</dbReference>